<keyword evidence="4" id="KW-0256">Endoplasmic reticulum</keyword>
<dbReference type="PANTHER" id="PTHR48182">
    <property type="entry name" value="PROTEIN SERAC1"/>
    <property type="match status" value="1"/>
</dbReference>
<evidence type="ECO:0000256" key="4">
    <source>
        <dbReference type="ARBA" id="ARBA00022824"/>
    </source>
</evidence>
<evidence type="ECO:0000256" key="5">
    <source>
        <dbReference type="ARBA" id="ARBA00023128"/>
    </source>
</evidence>
<dbReference type="PANTHER" id="PTHR48182:SF2">
    <property type="entry name" value="PROTEIN SERAC1"/>
    <property type="match status" value="1"/>
</dbReference>
<dbReference type="SUPFAM" id="SSF53474">
    <property type="entry name" value="alpha/beta-Hydrolases"/>
    <property type="match status" value="1"/>
</dbReference>
<comment type="subcellular location">
    <subcellularLocation>
        <location evidence="2">Endoplasmic reticulum</location>
    </subcellularLocation>
    <subcellularLocation>
        <location evidence="3">Membrane</location>
    </subcellularLocation>
    <subcellularLocation>
        <location evidence="1">Mitochondrion</location>
    </subcellularLocation>
</comment>
<dbReference type="EMBL" id="JARVKF010000279">
    <property type="protein sequence ID" value="KAK9419947.1"/>
    <property type="molecule type" value="Genomic_DNA"/>
</dbReference>
<proteinExistence type="predicted"/>
<feature type="region of interest" description="Disordered" evidence="7">
    <location>
        <begin position="307"/>
        <end position="336"/>
    </location>
</feature>
<feature type="transmembrane region" description="Helical" evidence="8">
    <location>
        <begin position="673"/>
        <end position="692"/>
    </location>
</feature>
<dbReference type="InterPro" id="IPR052374">
    <property type="entry name" value="SERAC1"/>
</dbReference>
<evidence type="ECO:0000256" key="8">
    <source>
        <dbReference type="SAM" id="Phobius"/>
    </source>
</evidence>
<evidence type="ECO:0008006" key="11">
    <source>
        <dbReference type="Google" id="ProtNLM"/>
    </source>
</evidence>
<sequence length="765" mass="87276">MQRAWTFRVQGLPLYVSTEKLASHLKGFIPPEERQDFRCDTFLVPACHPAQITRVALVQFRPKPPAYLSHLVNDKTGMAEFHSHIDDWIISLDSGFFGLTQISDKPREETELDIVFITGLDGHAYGSWTARQSGVTWPRDFLRVDLPQARVMTYGYNTKLSNAMLHTFDDFVTDFLSCIELDRDSNESINRPLVLVGHSYGARLITKALVKCKVLDRSTFHRSLLASLKIIIFFGAPHRGIFTDDIEEYLNATLPDSKVSGARKSLVAELRPGNDAAERELQDFKDLLGDEVKPQIISVYERNPSRRLVGKDPPGSHNDVKTASAHANSWKRDGEPYAPLDNRSDLLGLPYSMEKRIPYDADHSNLTKFDTRNLTYHLILRDLDRLCAALHASREGWSPKAQGLLAAQEVQRLITQTDSALGEAEPRRFPYDALYFPNNTELEQDRETPHWLDRVLHFFVNRRDLALKPRRFGILEHDGQLEKVMVEFRPYPEDARLSEYLERQERFYSLAQLVLGRSRQRSVVPLRGVSNMSDSSTPCFLLIYRADRLVALDEAFGLLSIPTIKERIWLALKYAEAVEALHTREICHGLINPYNLYLQLPEAKGSVGSSTAKLHSLEGTFPKLAGFDVARPSINGMMSDLLDVEDPDWRVYLHEDRLEPGPEKQRQQFEHDIFSLGMVLIVIGLWMPLSALKKYHSYADERKRRKFCTQLRHSFKSEDPEIGVPLAYQHVISYCLGKGTIYNENVRPIMNRVVVELANLHGGLA</sequence>
<evidence type="ECO:0000256" key="1">
    <source>
        <dbReference type="ARBA" id="ARBA00004173"/>
    </source>
</evidence>
<keyword evidence="10" id="KW-1185">Reference proteome</keyword>
<keyword evidence="8" id="KW-1133">Transmembrane helix</keyword>
<dbReference type="SUPFAM" id="SSF56112">
    <property type="entry name" value="Protein kinase-like (PK-like)"/>
    <property type="match status" value="1"/>
</dbReference>
<evidence type="ECO:0000256" key="6">
    <source>
        <dbReference type="ARBA" id="ARBA00023136"/>
    </source>
</evidence>
<protein>
    <recommendedName>
        <fullName evidence="11">Protein kinase domain-containing protein</fullName>
    </recommendedName>
</protein>
<dbReference type="Proteomes" id="UP001408356">
    <property type="component" value="Unassembled WGS sequence"/>
</dbReference>
<reference evidence="9 10" key="1">
    <citation type="journal article" date="2024" name="J. Plant Pathol.">
        <title>Sequence and assembly of the genome of Seiridium unicorne, isolate CBS 538.82, causal agent of cypress canker disease.</title>
        <authorList>
            <person name="Scali E."/>
            <person name="Rocca G.D."/>
            <person name="Danti R."/>
            <person name="Garbelotto M."/>
            <person name="Barberini S."/>
            <person name="Baroncelli R."/>
            <person name="Emiliani G."/>
        </authorList>
    </citation>
    <scope>NUCLEOTIDE SEQUENCE [LARGE SCALE GENOMIC DNA]</scope>
    <source>
        <strain evidence="9 10">BM-138-508</strain>
    </source>
</reference>
<keyword evidence="6 8" id="KW-0472">Membrane</keyword>
<comment type="caution">
    <text evidence="9">The sequence shown here is derived from an EMBL/GenBank/DDBJ whole genome shotgun (WGS) entry which is preliminary data.</text>
</comment>
<keyword evidence="8" id="KW-0812">Transmembrane</keyword>
<evidence type="ECO:0000256" key="3">
    <source>
        <dbReference type="ARBA" id="ARBA00004370"/>
    </source>
</evidence>
<dbReference type="InterPro" id="IPR029058">
    <property type="entry name" value="AB_hydrolase_fold"/>
</dbReference>
<evidence type="ECO:0000313" key="9">
    <source>
        <dbReference type="EMBL" id="KAK9419947.1"/>
    </source>
</evidence>
<gene>
    <name evidence="9" type="ORF">SUNI508_06953</name>
</gene>
<evidence type="ECO:0000313" key="10">
    <source>
        <dbReference type="Proteomes" id="UP001408356"/>
    </source>
</evidence>
<accession>A0ABR2UZ35</accession>
<evidence type="ECO:0000256" key="7">
    <source>
        <dbReference type="SAM" id="MobiDB-lite"/>
    </source>
</evidence>
<organism evidence="9 10">
    <name type="scientific">Seiridium unicorne</name>
    <dbReference type="NCBI Taxonomy" id="138068"/>
    <lineage>
        <taxon>Eukaryota</taxon>
        <taxon>Fungi</taxon>
        <taxon>Dikarya</taxon>
        <taxon>Ascomycota</taxon>
        <taxon>Pezizomycotina</taxon>
        <taxon>Sordariomycetes</taxon>
        <taxon>Xylariomycetidae</taxon>
        <taxon>Amphisphaeriales</taxon>
        <taxon>Sporocadaceae</taxon>
        <taxon>Seiridium</taxon>
    </lineage>
</organism>
<keyword evidence="5" id="KW-0496">Mitochondrion</keyword>
<dbReference type="InterPro" id="IPR011009">
    <property type="entry name" value="Kinase-like_dom_sf"/>
</dbReference>
<dbReference type="Gene3D" id="1.10.510.10">
    <property type="entry name" value="Transferase(Phosphotransferase) domain 1"/>
    <property type="match status" value="1"/>
</dbReference>
<evidence type="ECO:0000256" key="2">
    <source>
        <dbReference type="ARBA" id="ARBA00004240"/>
    </source>
</evidence>
<name>A0ABR2UZ35_9PEZI</name>